<dbReference type="InterPro" id="IPR006076">
    <property type="entry name" value="FAD-dep_OxRdtase"/>
</dbReference>
<dbReference type="GO" id="GO:0008115">
    <property type="term" value="F:sarcosine oxidase activity"/>
    <property type="evidence" value="ECO:0007669"/>
    <property type="project" value="UniProtKB-EC"/>
</dbReference>
<evidence type="ECO:0000313" key="5">
    <source>
        <dbReference type="Proteomes" id="UP000196581"/>
    </source>
</evidence>
<dbReference type="Proteomes" id="UP000196581">
    <property type="component" value="Unassembled WGS sequence"/>
</dbReference>
<dbReference type="Pfam" id="PF01266">
    <property type="entry name" value="DAO"/>
    <property type="match status" value="1"/>
</dbReference>
<feature type="region of interest" description="Disordered" evidence="2">
    <location>
        <begin position="1"/>
        <end position="21"/>
    </location>
</feature>
<accession>A0A1X6XBP0</accession>
<dbReference type="EC" id="1.5.3.1" evidence="4"/>
<evidence type="ECO:0000256" key="2">
    <source>
        <dbReference type="SAM" id="MobiDB-lite"/>
    </source>
</evidence>
<sequence length="417" mass="44539">MGVESTGTTKTERSSADACASRTELPQRVDVIVIGGGIMGLASAYELARAGQSVLLLERSDLGCGSTSKAAGGLRSQFSDEANIRLGARSLETFVWLQEQRGHELDLLRTGYLFLLSEEEDVARFEKDVALQNSLGLRTTMLTVEEAHALSPVISTDGLIGAVFNPDDAHCTPEAAVGAFAHEARLAGAKIATKAKVTDIEVVDGAVAAVTVARASAADQHPSTGSERRIETDHIVCAAGVWSGAIGDMLGIELPIRPLKRHVAVTEPLDIDTRAMPFTIDFSTSFYFHSEGEGLLMGAPEVEDTWEFDLHTNPGWLEHLSDLIEARAPDLDDVEVRAGWAGLYEVTPDHNALIGSSPEVAGFHYACGFSGHGFLQGPAVGEVMRDLVLGREPFVDVSGLSLDRFSAGELRTELTIV</sequence>
<reference evidence="5" key="1">
    <citation type="submission" date="2017-02" db="EMBL/GenBank/DDBJ databases">
        <authorList>
            <person name="Dridi B."/>
        </authorList>
    </citation>
    <scope>NUCLEOTIDE SEQUENCE [LARGE SCALE GENOMIC DNA]</scope>
    <source>
        <strain evidence="5">B Co 03.10</strain>
    </source>
</reference>
<dbReference type="SUPFAM" id="SSF54373">
    <property type="entry name" value="FAD-linked reductases, C-terminal domain"/>
    <property type="match status" value="1"/>
</dbReference>
<dbReference type="Gene3D" id="3.50.50.60">
    <property type="entry name" value="FAD/NAD(P)-binding domain"/>
    <property type="match status" value="1"/>
</dbReference>
<dbReference type="InterPro" id="IPR036188">
    <property type="entry name" value="FAD/NAD-bd_sf"/>
</dbReference>
<feature type="domain" description="FAD dependent oxidoreductase" evidence="3">
    <location>
        <begin position="30"/>
        <end position="387"/>
    </location>
</feature>
<dbReference type="EMBL" id="FWFF01000008">
    <property type="protein sequence ID" value="SLM96540.1"/>
    <property type="molecule type" value="Genomic_DNA"/>
</dbReference>
<dbReference type="PANTHER" id="PTHR13847">
    <property type="entry name" value="SARCOSINE DEHYDROGENASE-RELATED"/>
    <property type="match status" value="1"/>
</dbReference>
<protein>
    <submittedName>
        <fullName evidence="4">Sarcosine oxidase beta subunit</fullName>
        <ecNumber evidence="4">1.5.3.1</ecNumber>
    </submittedName>
</protein>
<gene>
    <name evidence="4" type="ORF">FM105_05935</name>
</gene>
<evidence type="ECO:0000256" key="1">
    <source>
        <dbReference type="ARBA" id="ARBA00023002"/>
    </source>
</evidence>
<evidence type="ECO:0000259" key="3">
    <source>
        <dbReference type="Pfam" id="PF01266"/>
    </source>
</evidence>
<proteinExistence type="predicted"/>
<name>A0A1X6XBP0_9MICO</name>
<organism evidence="4 5">
    <name type="scientific">Brevibacterium yomogidense</name>
    <dbReference type="NCBI Taxonomy" id="946573"/>
    <lineage>
        <taxon>Bacteria</taxon>
        <taxon>Bacillati</taxon>
        <taxon>Actinomycetota</taxon>
        <taxon>Actinomycetes</taxon>
        <taxon>Micrococcales</taxon>
        <taxon>Brevibacteriaceae</taxon>
        <taxon>Brevibacterium</taxon>
    </lineage>
</organism>
<dbReference type="GO" id="GO:0005737">
    <property type="term" value="C:cytoplasm"/>
    <property type="evidence" value="ECO:0007669"/>
    <property type="project" value="TreeGrafter"/>
</dbReference>
<keyword evidence="5" id="KW-1185">Reference proteome</keyword>
<evidence type="ECO:0000313" key="4">
    <source>
        <dbReference type="EMBL" id="SLM96540.1"/>
    </source>
</evidence>
<dbReference type="AlphaFoldDB" id="A0A1X6XBP0"/>
<dbReference type="PANTHER" id="PTHR13847:SF287">
    <property type="entry name" value="FAD-DEPENDENT OXIDOREDUCTASE DOMAIN-CONTAINING PROTEIN 1"/>
    <property type="match status" value="1"/>
</dbReference>
<dbReference type="Gene3D" id="3.30.9.10">
    <property type="entry name" value="D-Amino Acid Oxidase, subunit A, domain 2"/>
    <property type="match status" value="1"/>
</dbReference>
<dbReference type="SUPFAM" id="SSF51905">
    <property type="entry name" value="FAD/NAD(P)-binding domain"/>
    <property type="match status" value="1"/>
</dbReference>
<keyword evidence="1 4" id="KW-0560">Oxidoreductase</keyword>